<name>A0A6J0BSE3_NEOLC</name>
<feature type="chain" id="PRO_5044636898" evidence="5">
    <location>
        <begin position="18"/>
        <end position="341"/>
    </location>
</feature>
<evidence type="ECO:0000313" key="10">
    <source>
        <dbReference type="RefSeq" id="XP_015517230.1"/>
    </source>
</evidence>
<dbReference type="PANTHER" id="PTHR12411">
    <property type="entry name" value="CYSTEINE PROTEASE FAMILY C1-RELATED"/>
    <property type="match status" value="1"/>
</dbReference>
<dbReference type="FunFam" id="3.90.70.10:FF:000006">
    <property type="entry name" value="Cathepsin S"/>
    <property type="match status" value="1"/>
</dbReference>
<dbReference type="GO" id="GO:0006508">
    <property type="term" value="P:proteolysis"/>
    <property type="evidence" value="ECO:0007669"/>
    <property type="project" value="UniProtKB-KW"/>
</dbReference>
<evidence type="ECO:0000313" key="9">
    <source>
        <dbReference type="RefSeq" id="XP_015517222.1"/>
    </source>
</evidence>
<dbReference type="Pfam" id="PF00112">
    <property type="entry name" value="Peptidase_C1"/>
    <property type="match status" value="1"/>
</dbReference>
<evidence type="ECO:0000256" key="2">
    <source>
        <dbReference type="ARBA" id="ARBA00022670"/>
    </source>
</evidence>
<organism evidence="8 9">
    <name type="scientific">Neodiprion lecontei</name>
    <name type="common">Redheaded pine sawfly</name>
    <dbReference type="NCBI Taxonomy" id="441921"/>
    <lineage>
        <taxon>Eukaryota</taxon>
        <taxon>Metazoa</taxon>
        <taxon>Ecdysozoa</taxon>
        <taxon>Arthropoda</taxon>
        <taxon>Hexapoda</taxon>
        <taxon>Insecta</taxon>
        <taxon>Pterygota</taxon>
        <taxon>Neoptera</taxon>
        <taxon>Endopterygota</taxon>
        <taxon>Hymenoptera</taxon>
        <taxon>Tenthredinoidea</taxon>
        <taxon>Diprionidae</taxon>
        <taxon>Diprioninae</taxon>
        <taxon>Neodiprion</taxon>
    </lineage>
</organism>
<dbReference type="SUPFAM" id="SSF54001">
    <property type="entry name" value="Cysteine proteinases"/>
    <property type="match status" value="1"/>
</dbReference>
<accession>A0A6J0BSE3</accession>
<evidence type="ECO:0000259" key="6">
    <source>
        <dbReference type="SMART" id="SM00645"/>
    </source>
</evidence>
<feature type="domain" description="Peptidase C1A papain C-terminal" evidence="6">
    <location>
        <begin position="124"/>
        <end position="340"/>
    </location>
</feature>
<evidence type="ECO:0000256" key="1">
    <source>
        <dbReference type="ARBA" id="ARBA00008455"/>
    </source>
</evidence>
<dbReference type="InterPro" id="IPR000668">
    <property type="entry name" value="Peptidase_C1A_C"/>
</dbReference>
<dbReference type="InterPro" id="IPR013201">
    <property type="entry name" value="Prot_inhib_I29"/>
</dbReference>
<dbReference type="GO" id="GO:0008234">
    <property type="term" value="F:cysteine-type peptidase activity"/>
    <property type="evidence" value="ECO:0007669"/>
    <property type="project" value="UniProtKB-KW"/>
</dbReference>
<evidence type="ECO:0000256" key="4">
    <source>
        <dbReference type="ARBA" id="ARBA00022807"/>
    </source>
</evidence>
<dbReference type="SMART" id="SM00848">
    <property type="entry name" value="Inhibitor_I29"/>
    <property type="match status" value="1"/>
</dbReference>
<dbReference type="Pfam" id="PF08246">
    <property type="entry name" value="Inhibitor_I29"/>
    <property type="match status" value="1"/>
</dbReference>
<dbReference type="InterPro" id="IPR025661">
    <property type="entry name" value="Pept_asp_AS"/>
</dbReference>
<protein>
    <submittedName>
        <fullName evidence="9 10">Cathepsin L-like</fullName>
    </submittedName>
</protein>
<dbReference type="SMART" id="SM00645">
    <property type="entry name" value="Pept_C1"/>
    <property type="match status" value="1"/>
</dbReference>
<keyword evidence="5" id="KW-0732">Signal</keyword>
<feature type="domain" description="Cathepsin propeptide inhibitor" evidence="7">
    <location>
        <begin position="28"/>
        <end position="88"/>
    </location>
</feature>
<dbReference type="InterPro" id="IPR038765">
    <property type="entry name" value="Papain-like_cys_pep_sf"/>
</dbReference>
<proteinExistence type="inferred from homology"/>
<keyword evidence="4" id="KW-0788">Thiol protease</keyword>
<feature type="signal peptide" evidence="5">
    <location>
        <begin position="1"/>
        <end position="17"/>
    </location>
</feature>
<dbReference type="RefSeq" id="XP_015517230.1">
    <property type="nucleotide sequence ID" value="XM_015661744.1"/>
</dbReference>
<evidence type="ECO:0000256" key="5">
    <source>
        <dbReference type="SAM" id="SignalP"/>
    </source>
</evidence>
<gene>
    <name evidence="9 10" type="primary">LOC107222384</name>
</gene>
<keyword evidence="3" id="KW-0378">Hydrolase</keyword>
<dbReference type="Proteomes" id="UP000829291">
    <property type="component" value="Chromosome 4"/>
</dbReference>
<comment type="similarity">
    <text evidence="1">Belongs to the peptidase C1 family.</text>
</comment>
<reference evidence="9 10" key="1">
    <citation type="submission" date="2025-04" db="UniProtKB">
        <authorList>
            <consortium name="RefSeq"/>
        </authorList>
    </citation>
    <scope>IDENTIFICATION</scope>
    <source>
        <tissue evidence="9 10">Whole body</tissue>
    </source>
</reference>
<evidence type="ECO:0000259" key="7">
    <source>
        <dbReference type="SMART" id="SM00848"/>
    </source>
</evidence>
<sequence>MKIFLVFLVGVVAVSRASITIGLVSEEWDKFKLMNKKHYEDDMEENFRMHVFIHNKLKIMRHNSLYEHGVVSYKLGLNKYSDMLIHEFAETMNGFNKVSDVLRQVIMDELINTTFVQPMYAEYLFKSVDWRERGGVTPVMDQKDCGSDWAFAATGAVEGQIFRKTKELVPLSKQNLIDCAGKYDSNGCEGGTMTEAFEYIIRNNGIDTEESYPYEGKTNSCRYEPRKIGATSSGYTYINRGDEITLQEVIAVDGPVAVAVDASHASFQFYSEGIYYEPDCSDLDPDHAVLAVGYGTDINGTDYWILKNSWGTDWGDHGYMKLARNKNNHCGITSYAIYPLV</sequence>
<evidence type="ECO:0000313" key="8">
    <source>
        <dbReference type="Proteomes" id="UP000829291"/>
    </source>
</evidence>
<keyword evidence="2" id="KW-0645">Protease</keyword>
<dbReference type="RefSeq" id="XP_015517222.1">
    <property type="nucleotide sequence ID" value="XM_015661736.1"/>
</dbReference>
<dbReference type="CDD" id="cd02248">
    <property type="entry name" value="Peptidase_C1A"/>
    <property type="match status" value="1"/>
</dbReference>
<evidence type="ECO:0000256" key="3">
    <source>
        <dbReference type="ARBA" id="ARBA00022801"/>
    </source>
</evidence>
<dbReference type="InterPro" id="IPR013128">
    <property type="entry name" value="Peptidase_C1A"/>
</dbReference>
<keyword evidence="8" id="KW-1185">Reference proteome</keyword>
<dbReference type="KEGG" id="nlo:107222384"/>
<dbReference type="GeneID" id="107222384"/>
<dbReference type="PROSITE" id="PS00640">
    <property type="entry name" value="THIOL_PROTEASE_ASN"/>
    <property type="match status" value="1"/>
</dbReference>
<dbReference type="OrthoDB" id="10253408at2759"/>
<dbReference type="PRINTS" id="PR00705">
    <property type="entry name" value="PAPAIN"/>
</dbReference>
<dbReference type="AlphaFoldDB" id="A0A6J0BSE3"/>
<dbReference type="Gene3D" id="3.90.70.10">
    <property type="entry name" value="Cysteine proteinases"/>
    <property type="match status" value="1"/>
</dbReference>
<dbReference type="InterPro" id="IPR039417">
    <property type="entry name" value="Peptidase_C1A_papain-like"/>
</dbReference>